<dbReference type="PROSITE" id="PS00455">
    <property type="entry name" value="AMP_BINDING"/>
    <property type="match status" value="1"/>
</dbReference>
<dbReference type="EMBL" id="CP031165">
    <property type="protein sequence ID" value="AXV07901.1"/>
    <property type="molecule type" value="Genomic_DNA"/>
</dbReference>
<accession>A0A346Y0A4</accession>
<dbReference type="AlphaFoldDB" id="A0A346Y0A4"/>
<dbReference type="KEGG" id="euz:DVS28_a3226"/>
<dbReference type="RefSeq" id="WP_114592324.1">
    <property type="nucleotide sequence ID" value="NZ_CP031165.1"/>
</dbReference>
<dbReference type="InterPro" id="IPR045851">
    <property type="entry name" value="AMP-bd_C_sf"/>
</dbReference>
<feature type="domain" description="AMP-binding enzyme C-terminal" evidence="4">
    <location>
        <begin position="445"/>
        <end position="516"/>
    </location>
</feature>
<gene>
    <name evidence="5" type="ORF">DVS28_a3226</name>
</gene>
<dbReference type="Proteomes" id="UP000264006">
    <property type="component" value="Chromosome"/>
</dbReference>
<dbReference type="InterPro" id="IPR000873">
    <property type="entry name" value="AMP-dep_synth/lig_dom"/>
</dbReference>
<evidence type="ECO:0000313" key="5">
    <source>
        <dbReference type="EMBL" id="AXV07901.1"/>
    </source>
</evidence>
<feature type="domain" description="AMP-dependent synthetase/ligase" evidence="3">
    <location>
        <begin position="55"/>
        <end position="400"/>
    </location>
</feature>
<evidence type="ECO:0000256" key="1">
    <source>
        <dbReference type="ARBA" id="ARBA00006432"/>
    </source>
</evidence>
<dbReference type="Gene3D" id="3.40.50.12780">
    <property type="entry name" value="N-terminal domain of ligase-like"/>
    <property type="match status" value="1"/>
</dbReference>
<protein>
    <submittedName>
        <fullName evidence="5">O-succinylbenzoic acid--CoA ligase</fullName>
    </submittedName>
</protein>
<dbReference type="InterPro" id="IPR025110">
    <property type="entry name" value="AMP-bd_C"/>
</dbReference>
<dbReference type="InterPro" id="IPR042099">
    <property type="entry name" value="ANL_N_sf"/>
</dbReference>
<dbReference type="GO" id="GO:0031956">
    <property type="term" value="F:medium-chain fatty acid-CoA ligase activity"/>
    <property type="evidence" value="ECO:0007669"/>
    <property type="project" value="TreeGrafter"/>
</dbReference>
<dbReference type="GO" id="GO:0006631">
    <property type="term" value="P:fatty acid metabolic process"/>
    <property type="evidence" value="ECO:0007669"/>
    <property type="project" value="TreeGrafter"/>
</dbReference>
<dbReference type="Pfam" id="PF13193">
    <property type="entry name" value="AMP-binding_C"/>
    <property type="match status" value="1"/>
</dbReference>
<evidence type="ECO:0000313" key="6">
    <source>
        <dbReference type="Proteomes" id="UP000264006"/>
    </source>
</evidence>
<dbReference type="OrthoDB" id="56621at2"/>
<dbReference type="PANTHER" id="PTHR43201:SF5">
    <property type="entry name" value="MEDIUM-CHAIN ACYL-COA LIGASE ACSF2, MITOCHONDRIAL"/>
    <property type="match status" value="1"/>
</dbReference>
<dbReference type="Gene3D" id="3.30.300.30">
    <property type="match status" value="1"/>
</dbReference>
<evidence type="ECO:0000259" key="4">
    <source>
        <dbReference type="Pfam" id="PF13193"/>
    </source>
</evidence>
<name>A0A346Y0A4_9ACTN</name>
<dbReference type="Pfam" id="PF00501">
    <property type="entry name" value="AMP-binding"/>
    <property type="match status" value="1"/>
</dbReference>
<organism evidence="5 6">
    <name type="scientific">Euzebya pacifica</name>
    <dbReference type="NCBI Taxonomy" id="1608957"/>
    <lineage>
        <taxon>Bacteria</taxon>
        <taxon>Bacillati</taxon>
        <taxon>Actinomycetota</taxon>
        <taxon>Nitriliruptoria</taxon>
        <taxon>Euzebyales</taxon>
    </lineage>
</organism>
<dbReference type="PANTHER" id="PTHR43201">
    <property type="entry name" value="ACYL-COA SYNTHETASE"/>
    <property type="match status" value="1"/>
</dbReference>
<evidence type="ECO:0000256" key="2">
    <source>
        <dbReference type="ARBA" id="ARBA00022598"/>
    </source>
</evidence>
<evidence type="ECO:0000259" key="3">
    <source>
        <dbReference type="Pfam" id="PF00501"/>
    </source>
</evidence>
<comment type="similarity">
    <text evidence="1">Belongs to the ATP-dependent AMP-binding enzyme family.</text>
</comment>
<dbReference type="InterPro" id="IPR020845">
    <property type="entry name" value="AMP-binding_CS"/>
</dbReference>
<dbReference type="SUPFAM" id="SSF56801">
    <property type="entry name" value="Acetyl-CoA synthetase-like"/>
    <property type="match status" value="1"/>
</dbReference>
<keyword evidence="6" id="KW-1185">Reference proteome</keyword>
<proteinExistence type="inferred from homology"/>
<reference evidence="5 6" key="1">
    <citation type="submission" date="2018-09" db="EMBL/GenBank/DDBJ databases">
        <title>Complete genome sequence of Euzebya sp. DY32-46 isolated from seawater of Pacific Ocean.</title>
        <authorList>
            <person name="Xu L."/>
            <person name="Wu Y.-H."/>
            <person name="Xu X.-W."/>
        </authorList>
    </citation>
    <scope>NUCLEOTIDE SEQUENCE [LARGE SCALE GENOMIC DNA]</scope>
    <source>
        <strain evidence="5 6">DY32-46</strain>
    </source>
</reference>
<keyword evidence="2 5" id="KW-0436">Ligase</keyword>
<sequence length="531" mass="56368">MFGLPSLSPGEVIGGVRALVRAGVIRPMLPRPSLLGMVLELPMLRPNLGLAVAFQAGTQPDAVAVIDDRGMLTWAELDNRVTRLANALLQHGEPRGCVAFMVRNGREALECYAAGGRSGLAPVPLNTWATGSEIGRILHMQRPAVLVVDEEFTDAVAHAVRDLDDPPVLLTIGPGGSYETALASASSSAPFVRGTGKVVIHTSGTTGAPKGAERSVGTSGLGAMLGFVTKVPLQRGDRLLIGPPLFHGFGGGVAGAAVLIGATSILFRGFDPADFQRIVDEHVVDAAALVPVQVRRALEDGGPGGPGRLRIILTSGSAMPVALRQRVQQRWGEVTYDLYGSTEAGWVSISTPADFRERRGTVGQPGPGMHVEVMGEDGRRLPTGEIGRLRVTTGMEFAGYTGSDTHRGPVEIGDLGYVDADGYLFVTGRGDEMIVSGGENVYPSEVEEVLEAHPDITDLAVIGVPDEEFGQVLRAYVVGDVEPGEVRDWLRERIARYKVPKRVVVVSELPRNATGKVLKRHLLRAEHPSLG</sequence>